<evidence type="ECO:0000256" key="1">
    <source>
        <dbReference type="ARBA" id="ARBA00004141"/>
    </source>
</evidence>
<dbReference type="GO" id="GO:0005886">
    <property type="term" value="C:plasma membrane"/>
    <property type="evidence" value="ECO:0007669"/>
    <property type="project" value="TreeGrafter"/>
</dbReference>
<gene>
    <name evidence="9" type="primary">arnC</name>
    <name evidence="12" type="ORF">DXD13_02195</name>
    <name evidence="10" type="ORF">ERS852497_01311</name>
    <name evidence="9" type="ORF">ERS852580_00426</name>
    <name evidence="13" type="ORF">FYL37_07785</name>
    <name evidence="11" type="ORF">GKE07_02285</name>
</gene>
<dbReference type="Proteomes" id="UP000261052">
    <property type="component" value="Unassembled WGS sequence"/>
</dbReference>
<evidence type="ECO:0000256" key="3">
    <source>
        <dbReference type="ARBA" id="ARBA00022679"/>
    </source>
</evidence>
<dbReference type="EMBL" id="CYXM01000001">
    <property type="protein sequence ID" value="CUM75583.1"/>
    <property type="molecule type" value="Genomic_DNA"/>
</dbReference>
<feature type="domain" description="Glycosyltransferase 2-like" evidence="8">
    <location>
        <begin position="4"/>
        <end position="128"/>
    </location>
</feature>
<evidence type="ECO:0000259" key="8">
    <source>
        <dbReference type="Pfam" id="PF00535"/>
    </source>
</evidence>
<dbReference type="PANTHER" id="PTHR48090">
    <property type="entry name" value="UNDECAPRENYL-PHOSPHATE 4-DEOXY-4-FORMAMIDO-L-ARABINOSE TRANSFERASE-RELATED"/>
    <property type="match status" value="1"/>
</dbReference>
<dbReference type="CDD" id="cd04187">
    <property type="entry name" value="DPM1_like_bac"/>
    <property type="match status" value="1"/>
</dbReference>
<dbReference type="Pfam" id="PF00535">
    <property type="entry name" value="Glycos_transf_2"/>
    <property type="match status" value="1"/>
</dbReference>
<reference evidence="11 18" key="3">
    <citation type="journal article" date="2019" name="Nat. Med.">
        <title>A library of human gut bacterial isolates paired with longitudinal multiomics data enables mechanistic microbiome research.</title>
        <authorList>
            <person name="Poyet M."/>
            <person name="Groussin M."/>
            <person name="Gibbons S.M."/>
            <person name="Avila-Pacheco J."/>
            <person name="Jiang X."/>
            <person name="Kearney S.M."/>
            <person name="Perrotta A.R."/>
            <person name="Berdy B."/>
            <person name="Zhao S."/>
            <person name="Lieberman T.D."/>
            <person name="Swanson P.K."/>
            <person name="Smith M."/>
            <person name="Roesemann S."/>
            <person name="Alexander J.E."/>
            <person name="Rich S.A."/>
            <person name="Livny J."/>
            <person name="Vlamakis H."/>
            <person name="Clish C."/>
            <person name="Bullock K."/>
            <person name="Deik A."/>
            <person name="Scott J."/>
            <person name="Pierce K.A."/>
            <person name="Xavier R.J."/>
            <person name="Alm E.J."/>
        </authorList>
    </citation>
    <scope>NUCLEOTIDE SEQUENCE [LARGE SCALE GENOMIC DNA]</scope>
    <source>
        <strain evidence="11 18">BIOML-A11</strain>
    </source>
</reference>
<keyword evidence="6 7" id="KW-0472">Membrane</keyword>
<dbReference type="Proteomes" id="UP000095673">
    <property type="component" value="Unassembled WGS sequence"/>
</dbReference>
<evidence type="ECO:0000313" key="9">
    <source>
        <dbReference type="EMBL" id="CUM75583.1"/>
    </source>
</evidence>
<dbReference type="OrthoDB" id="9807778at2"/>
<dbReference type="Proteomes" id="UP000095602">
    <property type="component" value="Unassembled WGS sequence"/>
</dbReference>
<name>A0A173RCD7_9FIRM</name>
<evidence type="ECO:0000313" key="18">
    <source>
        <dbReference type="Proteomes" id="UP000479563"/>
    </source>
</evidence>
<evidence type="ECO:0000313" key="17">
    <source>
        <dbReference type="Proteomes" id="UP000324325"/>
    </source>
</evidence>
<feature type="transmembrane region" description="Helical" evidence="7">
    <location>
        <begin position="264"/>
        <end position="286"/>
    </location>
</feature>
<dbReference type="InterPro" id="IPR029044">
    <property type="entry name" value="Nucleotide-diphossugar_trans"/>
</dbReference>
<reference evidence="13 17" key="5">
    <citation type="submission" date="2019-09" db="EMBL/GenBank/DDBJ databases">
        <title>Strain-level analysis of Eubacterium rectale using genomes from metagenomes.</title>
        <authorList>
            <person name="Karcher N."/>
            <person name="Segata N."/>
        </authorList>
    </citation>
    <scope>NUCLEOTIDE SEQUENCE [LARGE SCALE GENOMIC DNA]</scope>
    <source>
        <strain evidence="13 17">L2-21</strain>
    </source>
</reference>
<organism evidence="9 15">
    <name type="scientific">Agathobacter rectalis</name>
    <dbReference type="NCBI Taxonomy" id="39491"/>
    <lineage>
        <taxon>Bacteria</taxon>
        <taxon>Bacillati</taxon>
        <taxon>Bacillota</taxon>
        <taxon>Clostridia</taxon>
        <taxon>Lachnospirales</taxon>
        <taxon>Lachnospiraceae</taxon>
        <taxon>Agathobacter</taxon>
    </lineage>
</organism>
<dbReference type="Proteomes" id="UP000479563">
    <property type="component" value="Unassembled WGS sequence"/>
</dbReference>
<evidence type="ECO:0000256" key="7">
    <source>
        <dbReference type="SAM" id="Phobius"/>
    </source>
</evidence>
<dbReference type="EC" id="2.4.2.53" evidence="9"/>
<dbReference type="Proteomes" id="UP000324325">
    <property type="component" value="Unassembled WGS sequence"/>
</dbReference>
<dbReference type="InterPro" id="IPR001173">
    <property type="entry name" value="Glyco_trans_2-like"/>
</dbReference>
<evidence type="ECO:0000256" key="2">
    <source>
        <dbReference type="ARBA" id="ARBA00022676"/>
    </source>
</evidence>
<evidence type="ECO:0000256" key="4">
    <source>
        <dbReference type="ARBA" id="ARBA00022692"/>
    </source>
</evidence>
<evidence type="ECO:0000313" key="11">
    <source>
        <dbReference type="EMBL" id="MSC59070.1"/>
    </source>
</evidence>
<evidence type="ECO:0000256" key="5">
    <source>
        <dbReference type="ARBA" id="ARBA00022989"/>
    </source>
</evidence>
<dbReference type="EMBL" id="QSQP01000002">
    <property type="protein sequence ID" value="RGK45034.1"/>
    <property type="molecule type" value="Genomic_DNA"/>
</dbReference>
<evidence type="ECO:0000313" key="15">
    <source>
        <dbReference type="Proteomes" id="UP000095673"/>
    </source>
</evidence>
<keyword evidence="2 9" id="KW-0328">Glycosyltransferase</keyword>
<dbReference type="PANTHER" id="PTHR48090:SF1">
    <property type="entry name" value="PROPHAGE BACTOPRENOL GLUCOSYL TRANSFERASE HOMOLOG"/>
    <property type="match status" value="1"/>
</dbReference>
<sequence length="316" mass="36094">MDISVVIPIYGCRAALEELHRRLTDTLVAMDKEYEIILVNDNCPQNSWEVIQQLCKKDKHVVGIELSRNFGQIQAITAGLDYSKGDWVVVMDCDLQDRPEEIPNLYKKAIDDQLDAVFARRAERKDSFMKVLVSKAFYKIYSWASDGNYDPALCNFSISKRIVVDNYCKMRELHRAFVIYVKWMGFRIGTLDVHHEERYEGKSSYNFKKRMKMATSILTSQSDKLIKLTVGLGFVVSMCSALVIIGLIIHYFTTSAVTSGWSSIIATICLMSGLLMMCIGIVGTYVGNIFMQVKERPLYIVRTVLNDKENKECKIL</sequence>
<dbReference type="Gene3D" id="3.90.550.10">
    <property type="entry name" value="Spore Coat Polysaccharide Biosynthesis Protein SpsA, Chain A"/>
    <property type="match status" value="1"/>
</dbReference>
<dbReference type="EMBL" id="CZAJ01000010">
    <property type="protein sequence ID" value="CUO93041.1"/>
    <property type="molecule type" value="Genomic_DNA"/>
</dbReference>
<reference evidence="12 16" key="2">
    <citation type="submission" date="2018-08" db="EMBL/GenBank/DDBJ databases">
        <title>A genome reference for cultivated species of the human gut microbiota.</title>
        <authorList>
            <person name="Zou Y."/>
            <person name="Xue W."/>
            <person name="Luo G."/>
        </authorList>
    </citation>
    <scope>NUCLEOTIDE SEQUENCE [LARGE SCALE GENOMIC DNA]</scope>
    <source>
        <strain evidence="12 16">TF11-15AC</strain>
    </source>
</reference>
<accession>A0A173RCD7</accession>
<feature type="transmembrane region" description="Helical" evidence="7">
    <location>
        <begin position="228"/>
        <end position="252"/>
    </location>
</feature>
<evidence type="ECO:0000313" key="16">
    <source>
        <dbReference type="Proteomes" id="UP000261052"/>
    </source>
</evidence>
<evidence type="ECO:0000313" key="12">
    <source>
        <dbReference type="EMBL" id="RGK45034.1"/>
    </source>
</evidence>
<comment type="subcellular location">
    <subcellularLocation>
        <location evidence="1">Membrane</location>
        <topology evidence="1">Multi-pass membrane protein</topology>
    </subcellularLocation>
</comment>
<evidence type="ECO:0000313" key="10">
    <source>
        <dbReference type="EMBL" id="CUO93041.1"/>
    </source>
</evidence>
<evidence type="ECO:0000313" key="13">
    <source>
        <dbReference type="EMBL" id="TYL58102.1"/>
    </source>
</evidence>
<dbReference type="GO" id="GO:0099621">
    <property type="term" value="F:undecaprenyl-phosphate 4-deoxy-4-formamido-L-arabinose transferase activity"/>
    <property type="evidence" value="ECO:0007669"/>
    <property type="project" value="UniProtKB-EC"/>
</dbReference>
<dbReference type="EMBL" id="WKQP01000002">
    <property type="protein sequence ID" value="MSC59070.1"/>
    <property type="molecule type" value="Genomic_DNA"/>
</dbReference>
<evidence type="ECO:0000313" key="14">
    <source>
        <dbReference type="Proteomes" id="UP000095602"/>
    </source>
</evidence>
<dbReference type="InterPro" id="IPR050256">
    <property type="entry name" value="Glycosyltransferase_2"/>
</dbReference>
<reference evidence="13 17" key="4">
    <citation type="submission" date="2019-08" db="EMBL/GenBank/DDBJ databases">
        <authorList>
            <person name="Duncan S."/>
            <person name="Walker A."/>
        </authorList>
    </citation>
    <scope>NUCLEOTIDE SEQUENCE [LARGE SCALE GENOMIC DNA]</scope>
    <source>
        <strain evidence="13 17">L2-21</strain>
    </source>
</reference>
<dbReference type="AlphaFoldDB" id="A0A173RCD7"/>
<keyword evidence="5 7" id="KW-1133">Transmembrane helix</keyword>
<keyword evidence="3 9" id="KW-0808">Transferase</keyword>
<keyword evidence="4 7" id="KW-0812">Transmembrane</keyword>
<dbReference type="SUPFAM" id="SSF53448">
    <property type="entry name" value="Nucleotide-diphospho-sugar transferases"/>
    <property type="match status" value="1"/>
</dbReference>
<reference evidence="14 15" key="1">
    <citation type="submission" date="2015-09" db="EMBL/GenBank/DDBJ databases">
        <authorList>
            <consortium name="Pathogen Informatics"/>
        </authorList>
    </citation>
    <scope>NUCLEOTIDE SEQUENCE [LARGE SCALE GENOMIC DNA]</scope>
    <source>
        <strain evidence="10 14">2789STDY5834884</strain>
        <strain evidence="9 15">2789STDY5834968</strain>
    </source>
</reference>
<dbReference type="EMBL" id="VSTG01000008">
    <property type="protein sequence ID" value="TYL58102.1"/>
    <property type="molecule type" value="Genomic_DNA"/>
</dbReference>
<protein>
    <submittedName>
        <fullName evidence="11 13">Glycosyltransferase</fullName>
    </submittedName>
    <submittedName>
        <fullName evidence="9">Undecaprenyl-phosphate 4-deoxy-4-formamido-L-arabinose transferase</fullName>
        <ecNumber evidence="9">2.4.2.53</ecNumber>
    </submittedName>
</protein>
<dbReference type="RefSeq" id="WP_055237035.1">
    <property type="nucleotide sequence ID" value="NZ_CYXM01000001.1"/>
</dbReference>
<proteinExistence type="predicted"/>
<evidence type="ECO:0000256" key="6">
    <source>
        <dbReference type="ARBA" id="ARBA00023136"/>
    </source>
</evidence>